<evidence type="ECO:0000313" key="3">
    <source>
        <dbReference type="Proteomes" id="UP000002361"/>
    </source>
</evidence>
<name>D5ALK1_RHOCB</name>
<feature type="domain" description="PH" evidence="1">
    <location>
        <begin position="1"/>
        <end position="24"/>
    </location>
</feature>
<dbReference type="PROSITE" id="PS50003">
    <property type="entry name" value="PH_DOMAIN"/>
    <property type="match status" value="1"/>
</dbReference>
<organism evidence="2 3">
    <name type="scientific">Rhodobacter capsulatus (strain ATCC BAA-309 / NBRC 16581 / SB1003)</name>
    <dbReference type="NCBI Taxonomy" id="272942"/>
    <lineage>
        <taxon>Bacteria</taxon>
        <taxon>Pseudomonadati</taxon>
        <taxon>Pseudomonadota</taxon>
        <taxon>Alphaproteobacteria</taxon>
        <taxon>Rhodobacterales</taxon>
        <taxon>Rhodobacter group</taxon>
        <taxon>Rhodobacter</taxon>
    </lineage>
</organism>
<evidence type="ECO:0000313" key="2">
    <source>
        <dbReference type="EMBL" id="ADE86062.1"/>
    </source>
</evidence>
<dbReference type="GeneID" id="31491166"/>
<dbReference type="InterPro" id="IPR001849">
    <property type="entry name" value="PH_domain"/>
</dbReference>
<accession>D5ALK1</accession>
<keyword evidence="3" id="KW-1185">Reference proteome</keyword>
<dbReference type="AlphaFoldDB" id="D5ALK1"/>
<evidence type="ECO:0000259" key="1">
    <source>
        <dbReference type="PROSITE" id="PS50003"/>
    </source>
</evidence>
<gene>
    <name evidence="2" type="ordered locus">RCAP_rcc02332</name>
</gene>
<reference evidence="2 3" key="2">
    <citation type="journal article" date="2010" name="J. Bacteriol.">
        <title>Complete genome sequence of the photosynthetic purple nonsulfur bacterium Rhodobacter capsulatus SB 1003.</title>
        <authorList>
            <person name="Strnad H."/>
            <person name="Lapidus A."/>
            <person name="Paces J."/>
            <person name="Ulbrich P."/>
            <person name="Vlcek C."/>
            <person name="Paces V."/>
            <person name="Haselkorn R."/>
        </authorList>
    </citation>
    <scope>NUCLEOTIDE SEQUENCE [LARGE SCALE GENOMIC DNA]</scope>
    <source>
        <strain evidence="3">ATCC BAA-309 / NBRC 16581 / SB1003</strain>
    </source>
</reference>
<dbReference type="EMBL" id="CP001312">
    <property type="protein sequence ID" value="ADE86062.1"/>
    <property type="molecule type" value="Genomic_DNA"/>
</dbReference>
<dbReference type="RefSeq" id="WP_013068041.1">
    <property type="nucleotide sequence ID" value="NC_014034.1"/>
</dbReference>
<dbReference type="OrthoDB" id="7870412at2"/>
<protein>
    <recommendedName>
        <fullName evidence="1">PH domain-containing protein</fullName>
    </recommendedName>
</protein>
<proteinExistence type="predicted"/>
<dbReference type="STRING" id="272942.RCAP_rcc02332"/>
<dbReference type="KEGG" id="rcp:RCAP_rcc02332"/>
<reference key="1">
    <citation type="submission" date="2008-12" db="EMBL/GenBank/DDBJ databases">
        <title>Complete genome sequence of Rhodobacter capsulatus SB1003.</title>
        <authorList>
            <person name="Strnad H."/>
            <person name="Lapidus A."/>
            <person name="Vlcek C."/>
            <person name="Ulbrich P."/>
            <person name="Paces J."/>
            <person name="Maltsev N."/>
            <person name="Kumar V."/>
            <person name="Kogan Y."/>
            <person name="Milgram A."/>
            <person name="Rebrekov D."/>
            <person name="Mazur M."/>
            <person name="Cox R."/>
            <person name="Kyrpides N."/>
            <person name="Kolar M."/>
            <person name="Sachova J."/>
            <person name="Ridl J."/>
            <person name="Ivanova N."/>
            <person name="Kapatral V."/>
            <person name="Los T."/>
            <person name="Lykidis A."/>
            <person name="Mikhailova N."/>
            <person name="Reznik G."/>
            <person name="Vasieva O."/>
            <person name="Fonstein M."/>
            <person name="Paces V."/>
            <person name="Haselkorn R."/>
        </authorList>
    </citation>
    <scope>NUCLEOTIDE SEQUENCE</scope>
    <source>
        <strain>SB1003</strain>
    </source>
</reference>
<sequence length="88" mass="9840">MFEAPSRWNPERNLWLEVLYRTVEDATKGPRHVPKPADKALIMREARDYLTRPSRDLAMVCALAGVDMGAVIDHIGRKLAGGRSAAPR</sequence>
<dbReference type="Proteomes" id="UP000002361">
    <property type="component" value="Chromosome"/>
</dbReference>
<dbReference type="HOGENOM" id="CLU_2466923_0_0_5"/>